<keyword evidence="5 6" id="KW-0472">Membrane</keyword>
<keyword evidence="2" id="KW-1003">Cell membrane</keyword>
<evidence type="ECO:0008006" key="9">
    <source>
        <dbReference type="Google" id="ProtNLM"/>
    </source>
</evidence>
<dbReference type="EMBL" id="BRVO01000002">
    <property type="protein sequence ID" value="GLB49321.1"/>
    <property type="molecule type" value="Genomic_DNA"/>
</dbReference>
<dbReference type="Pfam" id="PF04277">
    <property type="entry name" value="OAD_gamma"/>
    <property type="match status" value="1"/>
</dbReference>
<dbReference type="RefSeq" id="WP_281764958.1">
    <property type="nucleotide sequence ID" value="NZ_BRVO01000002.1"/>
</dbReference>
<keyword evidence="3 6" id="KW-0812">Transmembrane</keyword>
<sequence length="119" mass="13394">MMFLNANMDEGFVILLVGMFIVFIALLVLFTLFTLMPKLLNAFSKKPKTAVKKVSNSSETSNKESYVSGEQMAAVSTAVYLFLEEAHDEENAIVTINSVAKNYSPWSSKIYVTHRFNNR</sequence>
<proteinExistence type="predicted"/>
<protein>
    <recommendedName>
        <fullName evidence="9">Oxaloacetate decarboxylase (Na(+) extruding)</fullName>
    </recommendedName>
</protein>
<evidence type="ECO:0000256" key="5">
    <source>
        <dbReference type="ARBA" id="ARBA00023136"/>
    </source>
</evidence>
<keyword evidence="8" id="KW-1185">Reference proteome</keyword>
<accession>A0ABQ5MIS6</accession>
<reference evidence="7" key="1">
    <citation type="submission" date="2022-07" db="EMBL/GenBank/DDBJ databases">
        <title>Taxonomy of Novel Oxalotrophic and Methylotrophic Bacteria.</title>
        <authorList>
            <person name="Sahin N."/>
            <person name="Tani A."/>
        </authorList>
    </citation>
    <scope>NUCLEOTIDE SEQUENCE</scope>
    <source>
        <strain evidence="7">Y10</strain>
    </source>
</reference>
<evidence type="ECO:0000313" key="8">
    <source>
        <dbReference type="Proteomes" id="UP001143543"/>
    </source>
</evidence>
<evidence type="ECO:0000256" key="2">
    <source>
        <dbReference type="ARBA" id="ARBA00022475"/>
    </source>
</evidence>
<evidence type="ECO:0000256" key="3">
    <source>
        <dbReference type="ARBA" id="ARBA00022692"/>
    </source>
</evidence>
<comment type="subcellular location">
    <subcellularLocation>
        <location evidence="1">Cell membrane</location>
    </subcellularLocation>
</comment>
<dbReference type="Proteomes" id="UP001143543">
    <property type="component" value="Unassembled WGS sequence"/>
</dbReference>
<feature type="transmembrane region" description="Helical" evidence="6">
    <location>
        <begin position="12"/>
        <end position="36"/>
    </location>
</feature>
<keyword evidence="4 6" id="KW-1133">Transmembrane helix</keyword>
<evidence type="ECO:0000313" key="7">
    <source>
        <dbReference type="EMBL" id="GLB49321.1"/>
    </source>
</evidence>
<evidence type="ECO:0000256" key="6">
    <source>
        <dbReference type="SAM" id="Phobius"/>
    </source>
</evidence>
<dbReference type="InterPro" id="IPR005899">
    <property type="entry name" value="Na_pump_deCOase"/>
</dbReference>
<evidence type="ECO:0000256" key="1">
    <source>
        <dbReference type="ARBA" id="ARBA00004236"/>
    </source>
</evidence>
<gene>
    <name evidence="7" type="ORF">Y10_16890</name>
</gene>
<comment type="caution">
    <text evidence="7">The sequence shown here is derived from an EMBL/GenBank/DDBJ whole genome shotgun (WGS) entry which is preliminary data.</text>
</comment>
<organism evidence="7 8">
    <name type="scientific">Neptunitalea lumnitzerae</name>
    <dbReference type="NCBI Taxonomy" id="2965509"/>
    <lineage>
        <taxon>Bacteria</taxon>
        <taxon>Pseudomonadati</taxon>
        <taxon>Bacteroidota</taxon>
        <taxon>Flavobacteriia</taxon>
        <taxon>Flavobacteriales</taxon>
        <taxon>Flavobacteriaceae</taxon>
        <taxon>Neptunitalea</taxon>
    </lineage>
</organism>
<evidence type="ECO:0000256" key="4">
    <source>
        <dbReference type="ARBA" id="ARBA00022989"/>
    </source>
</evidence>
<name>A0ABQ5MIS6_9FLAO</name>